<dbReference type="Proteomes" id="UP000663862">
    <property type="component" value="Unassembled WGS sequence"/>
</dbReference>
<proteinExistence type="predicted"/>
<sequence length="132" mass="15657">MTTYSIQGVSLDQRFDRLALDFFYIHDLDFIATSLFDCKSKEYKEVLDRICKRILPRIYHQMNKLTLGQLSINRVLSTYNFPQLQSLSLVSVKLETLLPYRADHSILYHLNLDIELELYAFELILEWAKTFD</sequence>
<organism evidence="2 3">
    <name type="scientific">Rotaria socialis</name>
    <dbReference type="NCBI Taxonomy" id="392032"/>
    <lineage>
        <taxon>Eukaryota</taxon>
        <taxon>Metazoa</taxon>
        <taxon>Spiralia</taxon>
        <taxon>Gnathifera</taxon>
        <taxon>Rotifera</taxon>
        <taxon>Eurotatoria</taxon>
        <taxon>Bdelloidea</taxon>
        <taxon>Philodinida</taxon>
        <taxon>Philodinidae</taxon>
        <taxon>Rotaria</taxon>
    </lineage>
</organism>
<gene>
    <name evidence="1" type="ORF">FME351_LOCUS13647</name>
    <name evidence="2" type="ORF">TSG867_LOCUS28764</name>
</gene>
<dbReference type="EMBL" id="CAJOBQ010003742">
    <property type="protein sequence ID" value="CAF4616292.1"/>
    <property type="molecule type" value="Genomic_DNA"/>
</dbReference>
<protein>
    <submittedName>
        <fullName evidence="2">Uncharacterized protein</fullName>
    </submittedName>
</protein>
<evidence type="ECO:0000313" key="3">
    <source>
        <dbReference type="Proteomes" id="UP000663862"/>
    </source>
</evidence>
<dbReference type="Proteomes" id="UP000663869">
    <property type="component" value="Unassembled WGS sequence"/>
</dbReference>
<comment type="caution">
    <text evidence="2">The sequence shown here is derived from an EMBL/GenBank/DDBJ whole genome shotgun (WGS) entry which is preliminary data.</text>
</comment>
<evidence type="ECO:0000313" key="2">
    <source>
        <dbReference type="EMBL" id="CAF4616292.1"/>
    </source>
</evidence>
<accession>A0A821D5B3</accession>
<evidence type="ECO:0000313" key="1">
    <source>
        <dbReference type="EMBL" id="CAF3454742.1"/>
    </source>
</evidence>
<dbReference type="EMBL" id="CAJNYU010001663">
    <property type="protein sequence ID" value="CAF3454742.1"/>
    <property type="molecule type" value="Genomic_DNA"/>
</dbReference>
<reference evidence="2" key="1">
    <citation type="submission" date="2021-02" db="EMBL/GenBank/DDBJ databases">
        <authorList>
            <person name="Nowell W R."/>
        </authorList>
    </citation>
    <scope>NUCLEOTIDE SEQUENCE</scope>
</reference>
<name>A0A821D5B3_9BILA</name>
<dbReference type="AlphaFoldDB" id="A0A821D5B3"/>